<keyword evidence="4 6" id="KW-1133">Transmembrane helix</keyword>
<dbReference type="EMBL" id="MCGN01000009">
    <property type="protein sequence ID" value="ORY93064.1"/>
    <property type="molecule type" value="Genomic_DNA"/>
</dbReference>
<feature type="transmembrane region" description="Helical" evidence="6">
    <location>
        <begin position="92"/>
        <end position="115"/>
    </location>
</feature>
<organism evidence="7 8">
    <name type="scientific">Syncephalastrum racemosum</name>
    <name type="common">Filamentous fungus</name>
    <dbReference type="NCBI Taxonomy" id="13706"/>
    <lineage>
        <taxon>Eukaryota</taxon>
        <taxon>Fungi</taxon>
        <taxon>Fungi incertae sedis</taxon>
        <taxon>Mucoromycota</taxon>
        <taxon>Mucoromycotina</taxon>
        <taxon>Mucoromycetes</taxon>
        <taxon>Mucorales</taxon>
        <taxon>Syncephalastraceae</taxon>
        <taxon>Syncephalastrum</taxon>
    </lineage>
</organism>
<feature type="transmembrane region" description="Helical" evidence="6">
    <location>
        <begin position="315"/>
        <end position="337"/>
    </location>
</feature>
<dbReference type="PANTHER" id="PTHR19432:SF35">
    <property type="entry name" value="SOLUTE CARRIER FAMILY 45 MEMBER 3 ISOFORM X1"/>
    <property type="match status" value="1"/>
</dbReference>
<evidence type="ECO:0000256" key="1">
    <source>
        <dbReference type="ARBA" id="ARBA00004141"/>
    </source>
</evidence>
<proteinExistence type="predicted"/>
<evidence type="ECO:0000313" key="7">
    <source>
        <dbReference type="EMBL" id="ORY93064.1"/>
    </source>
</evidence>
<feature type="transmembrane region" description="Helical" evidence="6">
    <location>
        <begin position="349"/>
        <end position="365"/>
    </location>
</feature>
<keyword evidence="5 6" id="KW-0472">Membrane</keyword>
<dbReference type="Gene3D" id="1.20.1250.20">
    <property type="entry name" value="MFS general substrate transporter like domains"/>
    <property type="match status" value="1"/>
</dbReference>
<gene>
    <name evidence="7" type="ORF">BCR43DRAFT_552372</name>
</gene>
<dbReference type="PANTHER" id="PTHR19432">
    <property type="entry name" value="SUGAR TRANSPORTER"/>
    <property type="match status" value="1"/>
</dbReference>
<dbReference type="AlphaFoldDB" id="A0A1X2H3T1"/>
<protein>
    <submittedName>
        <fullName evidence="7">Major facilitator superfamily domain-containing protein</fullName>
    </submittedName>
</protein>
<dbReference type="GO" id="GO:0008506">
    <property type="term" value="F:sucrose:proton symporter activity"/>
    <property type="evidence" value="ECO:0007669"/>
    <property type="project" value="TreeGrafter"/>
</dbReference>
<feature type="transmembrane region" description="Helical" evidence="6">
    <location>
        <begin position="21"/>
        <end position="39"/>
    </location>
</feature>
<dbReference type="InParanoid" id="A0A1X2H3T1"/>
<accession>A0A1X2H3T1</accession>
<reference evidence="7 8" key="1">
    <citation type="submission" date="2016-07" db="EMBL/GenBank/DDBJ databases">
        <title>Pervasive Adenine N6-methylation of Active Genes in Fungi.</title>
        <authorList>
            <consortium name="DOE Joint Genome Institute"/>
            <person name="Mondo S.J."/>
            <person name="Dannebaum R.O."/>
            <person name="Kuo R.C."/>
            <person name="Labutti K."/>
            <person name="Haridas S."/>
            <person name="Kuo A."/>
            <person name="Salamov A."/>
            <person name="Ahrendt S.R."/>
            <person name="Lipzen A."/>
            <person name="Sullivan W."/>
            <person name="Andreopoulos W.B."/>
            <person name="Clum A."/>
            <person name="Lindquist E."/>
            <person name="Daum C."/>
            <person name="Ramamoorthy G.K."/>
            <person name="Gryganskyi A."/>
            <person name="Culley D."/>
            <person name="Magnuson J.K."/>
            <person name="James T.Y."/>
            <person name="O'Malley M.A."/>
            <person name="Stajich J.E."/>
            <person name="Spatafora J.W."/>
            <person name="Visel A."/>
            <person name="Grigoriev I.V."/>
        </authorList>
    </citation>
    <scope>NUCLEOTIDE SEQUENCE [LARGE SCALE GENOMIC DNA]</scope>
    <source>
        <strain evidence="7 8">NRRL 2496</strain>
    </source>
</reference>
<feature type="transmembrane region" description="Helical" evidence="6">
    <location>
        <begin position="477"/>
        <end position="499"/>
    </location>
</feature>
<evidence type="ECO:0000256" key="5">
    <source>
        <dbReference type="ARBA" id="ARBA00023136"/>
    </source>
</evidence>
<dbReference type="Pfam" id="PF13347">
    <property type="entry name" value="MFS_2"/>
    <property type="match status" value="1"/>
</dbReference>
<comment type="subcellular location">
    <subcellularLocation>
        <location evidence="1">Membrane</location>
        <topology evidence="1">Multi-pass membrane protein</topology>
    </subcellularLocation>
</comment>
<dbReference type="OrthoDB" id="28755at2759"/>
<evidence type="ECO:0000256" key="3">
    <source>
        <dbReference type="ARBA" id="ARBA00022692"/>
    </source>
</evidence>
<evidence type="ECO:0000256" key="6">
    <source>
        <dbReference type="SAM" id="Phobius"/>
    </source>
</evidence>
<keyword evidence="8" id="KW-1185">Reference proteome</keyword>
<keyword evidence="2" id="KW-0813">Transport</keyword>
<comment type="caution">
    <text evidence="7">The sequence shown here is derived from an EMBL/GenBank/DDBJ whole genome shotgun (WGS) entry which is preliminary data.</text>
</comment>
<feature type="transmembrane region" description="Helical" evidence="6">
    <location>
        <begin position="127"/>
        <end position="148"/>
    </location>
</feature>
<evidence type="ECO:0000256" key="4">
    <source>
        <dbReference type="ARBA" id="ARBA00022989"/>
    </source>
</evidence>
<evidence type="ECO:0000256" key="2">
    <source>
        <dbReference type="ARBA" id="ARBA00022448"/>
    </source>
</evidence>
<name>A0A1X2H3T1_SYNRA</name>
<dbReference type="Proteomes" id="UP000242180">
    <property type="component" value="Unassembled WGS sequence"/>
</dbReference>
<dbReference type="GO" id="GO:0005886">
    <property type="term" value="C:plasma membrane"/>
    <property type="evidence" value="ECO:0007669"/>
    <property type="project" value="TreeGrafter"/>
</dbReference>
<feature type="transmembrane region" description="Helical" evidence="6">
    <location>
        <begin position="201"/>
        <end position="221"/>
    </location>
</feature>
<evidence type="ECO:0000313" key="8">
    <source>
        <dbReference type="Proteomes" id="UP000242180"/>
    </source>
</evidence>
<feature type="transmembrane region" description="Helical" evidence="6">
    <location>
        <begin position="440"/>
        <end position="457"/>
    </location>
</feature>
<feature type="transmembrane region" description="Helical" evidence="6">
    <location>
        <begin position="169"/>
        <end position="189"/>
    </location>
</feature>
<feature type="transmembrane region" description="Helical" evidence="6">
    <location>
        <begin position="371"/>
        <end position="393"/>
    </location>
</feature>
<feature type="transmembrane region" description="Helical" evidence="6">
    <location>
        <begin position="59"/>
        <end position="80"/>
    </location>
</feature>
<keyword evidence="3 6" id="KW-0812">Transmembrane</keyword>
<feature type="transmembrane region" description="Helical" evidence="6">
    <location>
        <begin position="273"/>
        <end position="295"/>
    </location>
</feature>
<dbReference type="InterPro" id="IPR036259">
    <property type="entry name" value="MFS_trans_sf"/>
</dbReference>
<sequence>MVGGVPYNVVQDTSADTLSMWQMLSLTLCMAGVQFTWTVELAYGTPYLLSLGLAKEWTALVWLAGPLSGLIIQPLIGALSDRCTLSLGRRRPFILMGGAFVCLSMVSIAFATEIAQLTAKENYREMTALGIAVFAFYTLDFSLNAVQASCRALIVDKPPLVQQQQANAWAARLSNLAMVVGYFTGFMNLVRMLPFLGDTQIKVFCMIAIAVFCITISVTCFTQHEIPRQKPDDRDDHTEDEEDSSHWYDTFSYIWHAVRHLPDPIQRLCNVQFFAWLGWFPFLFYSTTWVSDLYFRKHPLDQDDPNEWAKGTRAGSFALLLHAIVSVISGIILPWLIERRFMSMKTIQSLSILLFSCVTLSTPWVRHVSTATALLTIVGISWSVVLWVPFALIGQYVMVANMDEDEIEDSEASTRTSRNQEEEEERELLDAGMVLGVHNMYVVFPQFAVALIASLIFRLVSWAEDHDGGAKKAPTSVAWVLFFGGMMGLVATLLSRRLVEVNPKNMRDIKVWQMAYPVNDASDRLSI</sequence>
<dbReference type="SUPFAM" id="SSF103473">
    <property type="entry name" value="MFS general substrate transporter"/>
    <property type="match status" value="1"/>
</dbReference>
<dbReference type="OMA" id="RVCYVQV"/>